<sequence length="224" mass="25447">MNVKRLPIRLLLILLLTLAGMRAFAQTPDLTLQTRPRYALRAGDTVTFDYRYTPEYNQTVTIQPDGFVNLNIVGDMRLAGMTLDQVHALVVERASARLNKPEVTVTLKEFEHPYIVVAGEVDKPGRFDFYEKTTAMQAVLLAGGFKEEAQQSDIYVFRRVNGDLAEVHKINLHKLRTSKDLERDLTLEPGDMVLVPPNKLAHISRFIKATNLSLYFDPLAYTLR</sequence>
<organism evidence="5 6">
    <name type="scientific">Granulicella rosea</name>
    <dbReference type="NCBI Taxonomy" id="474952"/>
    <lineage>
        <taxon>Bacteria</taxon>
        <taxon>Pseudomonadati</taxon>
        <taxon>Acidobacteriota</taxon>
        <taxon>Terriglobia</taxon>
        <taxon>Terriglobales</taxon>
        <taxon>Acidobacteriaceae</taxon>
        <taxon>Granulicella</taxon>
    </lineage>
</organism>
<dbReference type="Gene3D" id="3.10.560.10">
    <property type="entry name" value="Outer membrane lipoprotein wza domain like"/>
    <property type="match status" value="1"/>
</dbReference>
<evidence type="ECO:0000256" key="1">
    <source>
        <dbReference type="ARBA" id="ARBA00022729"/>
    </source>
</evidence>
<dbReference type="InterPro" id="IPR003715">
    <property type="entry name" value="Poly_export_N"/>
</dbReference>
<evidence type="ECO:0000259" key="4">
    <source>
        <dbReference type="Pfam" id="PF10531"/>
    </source>
</evidence>
<dbReference type="InterPro" id="IPR019554">
    <property type="entry name" value="Soluble_ligand-bd"/>
</dbReference>
<keyword evidence="6" id="KW-1185">Reference proteome</keyword>
<evidence type="ECO:0000313" key="6">
    <source>
        <dbReference type="Proteomes" id="UP000198356"/>
    </source>
</evidence>
<dbReference type="PANTHER" id="PTHR33619:SF3">
    <property type="entry name" value="POLYSACCHARIDE EXPORT PROTEIN GFCE-RELATED"/>
    <property type="match status" value="1"/>
</dbReference>
<dbReference type="Pfam" id="PF02563">
    <property type="entry name" value="Poly_export"/>
    <property type="match status" value="1"/>
</dbReference>
<feature type="domain" description="Polysaccharide export protein N-terminal" evidence="3">
    <location>
        <begin position="34"/>
        <end position="107"/>
    </location>
</feature>
<dbReference type="OrthoDB" id="9808421at2"/>
<gene>
    <name evidence="5" type="ORF">SAMN05421770_1047</name>
</gene>
<keyword evidence="1 2" id="KW-0732">Signal</keyword>
<evidence type="ECO:0000256" key="2">
    <source>
        <dbReference type="SAM" id="SignalP"/>
    </source>
</evidence>
<dbReference type="InterPro" id="IPR049712">
    <property type="entry name" value="Poly_export"/>
</dbReference>
<dbReference type="AlphaFoldDB" id="A0A239JK94"/>
<feature type="signal peptide" evidence="2">
    <location>
        <begin position="1"/>
        <end position="25"/>
    </location>
</feature>
<reference evidence="5 6" key="1">
    <citation type="submission" date="2017-06" db="EMBL/GenBank/DDBJ databases">
        <authorList>
            <person name="Kim H.J."/>
            <person name="Triplett B.A."/>
        </authorList>
    </citation>
    <scope>NUCLEOTIDE SEQUENCE [LARGE SCALE GENOMIC DNA]</scope>
    <source>
        <strain evidence="5 6">DSM 18704</strain>
    </source>
</reference>
<dbReference type="RefSeq" id="WP_089408684.1">
    <property type="nucleotide sequence ID" value="NZ_FZOU01000004.1"/>
</dbReference>
<dbReference type="Proteomes" id="UP000198356">
    <property type="component" value="Unassembled WGS sequence"/>
</dbReference>
<dbReference type="PANTHER" id="PTHR33619">
    <property type="entry name" value="POLYSACCHARIDE EXPORT PROTEIN GFCE-RELATED"/>
    <property type="match status" value="1"/>
</dbReference>
<proteinExistence type="predicted"/>
<protein>
    <submittedName>
        <fullName evidence="5">Polysaccharide export outer membrane protein</fullName>
    </submittedName>
</protein>
<evidence type="ECO:0000313" key="5">
    <source>
        <dbReference type="EMBL" id="SNT06456.1"/>
    </source>
</evidence>
<accession>A0A239JK94</accession>
<dbReference type="Pfam" id="PF10531">
    <property type="entry name" value="SLBB"/>
    <property type="match status" value="1"/>
</dbReference>
<feature type="domain" description="Soluble ligand binding" evidence="4">
    <location>
        <begin position="116"/>
        <end position="162"/>
    </location>
</feature>
<dbReference type="GO" id="GO:0015159">
    <property type="term" value="F:polysaccharide transmembrane transporter activity"/>
    <property type="evidence" value="ECO:0007669"/>
    <property type="project" value="InterPro"/>
</dbReference>
<dbReference type="EMBL" id="FZOU01000004">
    <property type="protein sequence ID" value="SNT06456.1"/>
    <property type="molecule type" value="Genomic_DNA"/>
</dbReference>
<feature type="chain" id="PRO_5013212424" evidence="2">
    <location>
        <begin position="26"/>
        <end position="224"/>
    </location>
</feature>
<name>A0A239JK94_9BACT</name>
<evidence type="ECO:0000259" key="3">
    <source>
        <dbReference type="Pfam" id="PF02563"/>
    </source>
</evidence>